<dbReference type="EMBL" id="LR031878">
    <property type="protein sequence ID" value="VDD50918.1"/>
    <property type="molecule type" value="Genomic_DNA"/>
</dbReference>
<sequence length="51" mass="5832">MKLDVKYMPLARELTWRVKAAFFLLEHGGTFRISPSVLQLACTEQPIIPSK</sequence>
<protein>
    <submittedName>
        <fullName evidence="1">Uncharacterized protein</fullName>
    </submittedName>
</protein>
<name>A0A3P6FDQ5_BRAOL</name>
<accession>A0A3P6FDQ5</accession>
<dbReference type="AlphaFoldDB" id="A0A3P6FDQ5"/>
<organism evidence="1">
    <name type="scientific">Brassica oleracea</name>
    <name type="common">Wild cabbage</name>
    <dbReference type="NCBI Taxonomy" id="3712"/>
    <lineage>
        <taxon>Eukaryota</taxon>
        <taxon>Viridiplantae</taxon>
        <taxon>Streptophyta</taxon>
        <taxon>Embryophyta</taxon>
        <taxon>Tracheophyta</taxon>
        <taxon>Spermatophyta</taxon>
        <taxon>Magnoliopsida</taxon>
        <taxon>eudicotyledons</taxon>
        <taxon>Gunneridae</taxon>
        <taxon>Pentapetalae</taxon>
        <taxon>rosids</taxon>
        <taxon>malvids</taxon>
        <taxon>Brassicales</taxon>
        <taxon>Brassicaceae</taxon>
        <taxon>Brassiceae</taxon>
        <taxon>Brassica</taxon>
    </lineage>
</organism>
<reference evidence="1" key="1">
    <citation type="submission" date="2018-11" db="EMBL/GenBank/DDBJ databases">
        <authorList>
            <consortium name="Genoscope - CEA"/>
            <person name="William W."/>
        </authorList>
    </citation>
    <scope>NUCLEOTIDE SEQUENCE</scope>
</reference>
<evidence type="ECO:0000313" key="1">
    <source>
        <dbReference type="EMBL" id="VDD50918.1"/>
    </source>
</evidence>
<proteinExistence type="predicted"/>
<gene>
    <name evidence="1" type="ORF">BOLC1T03307H</name>
</gene>